<dbReference type="RefSeq" id="XP_060289462.1">
    <property type="nucleotide sequence ID" value="XM_060446305.1"/>
</dbReference>
<keyword evidence="3" id="KW-1185">Reference proteome</keyword>
<evidence type="ECO:0000256" key="1">
    <source>
        <dbReference type="SAM" id="MobiDB-lite"/>
    </source>
</evidence>
<dbReference type="AlphaFoldDB" id="A0AA39ZQL4"/>
<proteinExistence type="predicted"/>
<feature type="region of interest" description="Disordered" evidence="1">
    <location>
        <begin position="86"/>
        <end position="117"/>
    </location>
</feature>
<gene>
    <name evidence="2" type="ORF">B0T26DRAFT_757781</name>
</gene>
<reference evidence="2" key="1">
    <citation type="submission" date="2023-06" db="EMBL/GenBank/DDBJ databases">
        <title>Genome-scale phylogeny and comparative genomics of the fungal order Sordariales.</title>
        <authorList>
            <consortium name="Lawrence Berkeley National Laboratory"/>
            <person name="Hensen N."/>
            <person name="Bonometti L."/>
            <person name="Westerberg I."/>
            <person name="Brannstrom I.O."/>
            <person name="Guillou S."/>
            <person name="Cros-Aarteil S."/>
            <person name="Calhoun S."/>
            <person name="Haridas S."/>
            <person name="Kuo A."/>
            <person name="Mondo S."/>
            <person name="Pangilinan J."/>
            <person name="Riley R."/>
            <person name="LaButti K."/>
            <person name="Andreopoulos B."/>
            <person name="Lipzen A."/>
            <person name="Chen C."/>
            <person name="Yanf M."/>
            <person name="Daum C."/>
            <person name="Ng V."/>
            <person name="Clum A."/>
            <person name="Steindorff A."/>
            <person name="Ohm R."/>
            <person name="Martin F."/>
            <person name="Silar P."/>
            <person name="Natvig D."/>
            <person name="Lalanne C."/>
            <person name="Gautier V."/>
            <person name="Ament-velasquez S.L."/>
            <person name="Kruys A."/>
            <person name="Hutchinson M.I."/>
            <person name="Powell A.J."/>
            <person name="Barry K."/>
            <person name="Miller A.N."/>
            <person name="Grigoriev I.V."/>
            <person name="Debuchy R."/>
            <person name="Gladieux P."/>
            <person name="Thoren M.H."/>
            <person name="Johannesson H."/>
        </authorList>
    </citation>
    <scope>NUCLEOTIDE SEQUENCE</scope>
    <source>
        <strain evidence="2">SMH2392-1A</strain>
    </source>
</reference>
<dbReference type="Proteomes" id="UP001172101">
    <property type="component" value="Unassembled WGS sequence"/>
</dbReference>
<protein>
    <submittedName>
        <fullName evidence="2">Uncharacterized protein</fullName>
    </submittedName>
</protein>
<name>A0AA39ZQL4_9PEZI</name>
<sequence>MAHPPSFRAREHQIASEECSEKRGTSEPDAGLETGKTLRENGPVKYTCLRGRCQSQPTNCQSIQHTVHGGIDTTFAALDREEMVLTAGNGDGPSAKGASERNGTRMPWREAALNRKL</sequence>
<evidence type="ECO:0000313" key="2">
    <source>
        <dbReference type="EMBL" id="KAK0701798.1"/>
    </source>
</evidence>
<feature type="region of interest" description="Disordered" evidence="1">
    <location>
        <begin position="1"/>
        <end position="41"/>
    </location>
</feature>
<evidence type="ECO:0000313" key="3">
    <source>
        <dbReference type="Proteomes" id="UP001172101"/>
    </source>
</evidence>
<comment type="caution">
    <text evidence="2">The sequence shown here is derived from an EMBL/GenBank/DDBJ whole genome shotgun (WGS) entry which is preliminary data.</text>
</comment>
<accession>A0AA39ZQL4</accession>
<dbReference type="GeneID" id="85329575"/>
<organism evidence="2 3">
    <name type="scientific">Lasiosphaeria miniovina</name>
    <dbReference type="NCBI Taxonomy" id="1954250"/>
    <lineage>
        <taxon>Eukaryota</taxon>
        <taxon>Fungi</taxon>
        <taxon>Dikarya</taxon>
        <taxon>Ascomycota</taxon>
        <taxon>Pezizomycotina</taxon>
        <taxon>Sordariomycetes</taxon>
        <taxon>Sordariomycetidae</taxon>
        <taxon>Sordariales</taxon>
        <taxon>Lasiosphaeriaceae</taxon>
        <taxon>Lasiosphaeria</taxon>
    </lineage>
</organism>
<dbReference type="EMBL" id="JAUIRO010000009">
    <property type="protein sequence ID" value="KAK0701798.1"/>
    <property type="molecule type" value="Genomic_DNA"/>
</dbReference>
<feature type="compositionally biased region" description="Basic and acidic residues" evidence="1">
    <location>
        <begin position="8"/>
        <end position="26"/>
    </location>
</feature>